<proteinExistence type="predicted"/>
<reference evidence="2" key="1">
    <citation type="journal article" date="2021" name="Front. Microbiol.">
        <title>Comprehensive Comparative Genomics and Phenotyping of Methylobacterium Species.</title>
        <authorList>
            <person name="Alessa O."/>
            <person name="Ogura Y."/>
            <person name="Fujitani Y."/>
            <person name="Takami H."/>
            <person name="Hayashi T."/>
            <person name="Sahin N."/>
            <person name="Tani A."/>
        </authorList>
    </citation>
    <scope>NUCLEOTIDE SEQUENCE</scope>
    <source>
        <strain evidence="2">LMG 23639</strain>
    </source>
</reference>
<accession>A0ABQ4STB8</accession>
<evidence type="ECO:0000313" key="2">
    <source>
        <dbReference type="EMBL" id="GJE06357.1"/>
    </source>
</evidence>
<name>A0ABQ4STB8_9HYPH</name>
<feature type="region of interest" description="Disordered" evidence="1">
    <location>
        <begin position="1"/>
        <end position="58"/>
    </location>
</feature>
<dbReference type="EMBL" id="BPQR01000027">
    <property type="protein sequence ID" value="GJE06357.1"/>
    <property type="molecule type" value="Genomic_DNA"/>
</dbReference>
<reference evidence="2" key="2">
    <citation type="submission" date="2021-08" db="EMBL/GenBank/DDBJ databases">
        <authorList>
            <person name="Tani A."/>
            <person name="Ola A."/>
            <person name="Ogura Y."/>
            <person name="Katsura K."/>
            <person name="Hayashi T."/>
        </authorList>
    </citation>
    <scope>NUCLEOTIDE SEQUENCE</scope>
    <source>
        <strain evidence="2">LMG 23639</strain>
    </source>
</reference>
<dbReference type="RefSeq" id="WP_238275027.1">
    <property type="nucleotide sequence ID" value="NZ_BPQR01000027.1"/>
</dbReference>
<evidence type="ECO:0000256" key="1">
    <source>
        <dbReference type="SAM" id="MobiDB-lite"/>
    </source>
</evidence>
<organism evidence="2 3">
    <name type="scientific">Methylobacterium jeotgali</name>
    <dbReference type="NCBI Taxonomy" id="381630"/>
    <lineage>
        <taxon>Bacteria</taxon>
        <taxon>Pseudomonadati</taxon>
        <taxon>Pseudomonadota</taxon>
        <taxon>Alphaproteobacteria</taxon>
        <taxon>Hyphomicrobiales</taxon>
        <taxon>Methylobacteriaceae</taxon>
        <taxon>Methylobacterium</taxon>
    </lineage>
</organism>
<evidence type="ECO:0008006" key="4">
    <source>
        <dbReference type="Google" id="ProtNLM"/>
    </source>
</evidence>
<feature type="region of interest" description="Disordered" evidence="1">
    <location>
        <begin position="229"/>
        <end position="263"/>
    </location>
</feature>
<feature type="compositionally biased region" description="Basic and acidic residues" evidence="1">
    <location>
        <begin position="245"/>
        <end position="255"/>
    </location>
</feature>
<keyword evidence="3" id="KW-1185">Reference proteome</keyword>
<comment type="caution">
    <text evidence="2">The sequence shown here is derived from an EMBL/GenBank/DDBJ whole genome shotgun (WGS) entry which is preliminary data.</text>
</comment>
<gene>
    <name evidence="2" type="ORF">AOPFMNJM_1673</name>
</gene>
<evidence type="ECO:0000313" key="3">
    <source>
        <dbReference type="Proteomes" id="UP001055102"/>
    </source>
</evidence>
<dbReference type="Proteomes" id="UP001055102">
    <property type="component" value="Unassembled WGS sequence"/>
</dbReference>
<feature type="compositionally biased region" description="Gly residues" evidence="1">
    <location>
        <begin position="29"/>
        <end position="42"/>
    </location>
</feature>
<feature type="compositionally biased region" description="Low complexity" evidence="1">
    <location>
        <begin position="17"/>
        <end position="28"/>
    </location>
</feature>
<protein>
    <recommendedName>
        <fullName evidence="4">Peptidoglycan-binding protein</fullName>
    </recommendedName>
</protein>
<feature type="compositionally biased region" description="Basic and acidic residues" evidence="1">
    <location>
        <begin position="1"/>
        <end position="16"/>
    </location>
</feature>
<sequence>MNFGRRLDFHPMRAPEDGAGAAAPAGSPDPGGAGGQATGGEGSPSPYRPEGLPDHLYGASDRETLDKVFGAYKPAREAIARMGELGELPKDAGGYKFEPSDKLKPYLGDLEADPVFKLAREAALKSGIREKQFGPFIGAVMEAMIDGEMVQPPVDLAAEKAALVPDEAKALDENARNAAVDRRVRDNHAMLEAWKARGLSADSAEALGLTLDTAAGNRAIEWFAAQMKTPQPSPGGAPAGSFNKADVEARSRDPRGIVGNAKYDPTFAAETDRMWQTLYPN</sequence>